<dbReference type="Proteomes" id="UP000518300">
    <property type="component" value="Unassembled WGS sequence"/>
</dbReference>
<reference evidence="2 3" key="1">
    <citation type="submission" date="2020-04" db="EMBL/GenBank/DDBJ databases">
        <title>Draft genome of Pyxidicoccus fallax type strain.</title>
        <authorList>
            <person name="Whitworth D.E."/>
        </authorList>
    </citation>
    <scope>NUCLEOTIDE SEQUENCE [LARGE SCALE GENOMIC DNA]</scope>
    <source>
        <strain evidence="2 3">DSM 14698</strain>
    </source>
</reference>
<keyword evidence="3" id="KW-1185">Reference proteome</keyword>
<name>A0A848LZJ3_9BACT</name>
<evidence type="ECO:0000313" key="3">
    <source>
        <dbReference type="Proteomes" id="UP000518300"/>
    </source>
</evidence>
<feature type="compositionally biased region" description="Polar residues" evidence="1">
    <location>
        <begin position="10"/>
        <end position="20"/>
    </location>
</feature>
<sequence length="46" mass="4931">PNPDPLPPGQETTRIGSFSTGGNWFSVGVTYSFPPEPTRPLPDGFL</sequence>
<evidence type="ECO:0000256" key="1">
    <source>
        <dbReference type="SAM" id="MobiDB-lite"/>
    </source>
</evidence>
<gene>
    <name evidence="2" type="ORF">HG543_53690</name>
</gene>
<dbReference type="AlphaFoldDB" id="A0A848LZJ3"/>
<dbReference type="EMBL" id="JABBJJ010000710">
    <property type="protein sequence ID" value="NMO23648.1"/>
    <property type="molecule type" value="Genomic_DNA"/>
</dbReference>
<proteinExistence type="predicted"/>
<evidence type="ECO:0000313" key="2">
    <source>
        <dbReference type="EMBL" id="NMO23648.1"/>
    </source>
</evidence>
<protein>
    <submittedName>
        <fullName evidence="2">Uncharacterized protein</fullName>
    </submittedName>
</protein>
<accession>A0A848LZJ3</accession>
<feature type="non-terminal residue" evidence="2">
    <location>
        <position position="1"/>
    </location>
</feature>
<feature type="region of interest" description="Disordered" evidence="1">
    <location>
        <begin position="1"/>
        <end position="20"/>
    </location>
</feature>
<comment type="caution">
    <text evidence="2">The sequence shown here is derived from an EMBL/GenBank/DDBJ whole genome shotgun (WGS) entry which is preliminary data.</text>
</comment>
<organism evidence="2 3">
    <name type="scientific">Pyxidicoccus fallax</name>
    <dbReference type="NCBI Taxonomy" id="394095"/>
    <lineage>
        <taxon>Bacteria</taxon>
        <taxon>Pseudomonadati</taxon>
        <taxon>Myxococcota</taxon>
        <taxon>Myxococcia</taxon>
        <taxon>Myxococcales</taxon>
        <taxon>Cystobacterineae</taxon>
        <taxon>Myxococcaceae</taxon>
        <taxon>Pyxidicoccus</taxon>
    </lineage>
</organism>